<feature type="region of interest" description="Disordered" evidence="1">
    <location>
        <begin position="1"/>
        <end position="61"/>
    </location>
</feature>
<name>A0ABD1EZW3_HYPHA</name>
<dbReference type="EMBL" id="JBDJPC010000004">
    <property type="protein sequence ID" value="KAL1506592.1"/>
    <property type="molecule type" value="Genomic_DNA"/>
</dbReference>
<dbReference type="InterPro" id="IPR026187">
    <property type="entry name" value="Aven"/>
</dbReference>
<dbReference type="PANTHER" id="PTHR16524">
    <property type="entry name" value="CELL DEATH REGULATOR AVEN"/>
    <property type="match status" value="1"/>
</dbReference>
<dbReference type="PANTHER" id="PTHR16524:SF2">
    <property type="entry name" value="CELL DEATH REGULATOR AVEN"/>
    <property type="match status" value="1"/>
</dbReference>
<dbReference type="AlphaFoldDB" id="A0ABD1EZW3"/>
<accession>A0ABD1EZW3</accession>
<proteinExistence type="predicted"/>
<dbReference type="Proteomes" id="UP001566132">
    <property type="component" value="Unassembled WGS sequence"/>
</dbReference>
<evidence type="ECO:0000256" key="1">
    <source>
        <dbReference type="SAM" id="MobiDB-lite"/>
    </source>
</evidence>
<reference evidence="2 3" key="1">
    <citation type="submission" date="2024-05" db="EMBL/GenBank/DDBJ databases">
        <title>Genetic variation in Jamaican populations of the coffee berry borer (Hypothenemus hampei).</title>
        <authorList>
            <person name="Errbii M."/>
            <person name="Myrie A."/>
        </authorList>
    </citation>
    <scope>NUCLEOTIDE SEQUENCE [LARGE SCALE GENOMIC DNA]</scope>
    <source>
        <strain evidence="2">JA-Hopewell-2020-01-JO</strain>
        <tissue evidence="2">Whole body</tissue>
    </source>
</reference>
<comment type="caution">
    <text evidence="2">The sequence shown here is derived from an EMBL/GenBank/DDBJ whole genome shotgun (WGS) entry which is preliminary data.</text>
</comment>
<gene>
    <name evidence="2" type="ORF">ABEB36_005923</name>
</gene>
<protein>
    <submittedName>
        <fullName evidence="2">Uncharacterized protein</fullName>
    </submittedName>
</protein>
<feature type="compositionally biased region" description="Basic residues" evidence="1">
    <location>
        <begin position="10"/>
        <end position="21"/>
    </location>
</feature>
<sequence length="213" mass="24984">MDFKKDKSRGIKHLKDKKKYKGNSIKDPKHVPPMQKPKQLDSNWDRYEDEEENEHEHKLSSSTNFSLLANAPVSSGSHFQFKSDKENEEIFKIKENFNENNLFSLNLDLLHKSMLTIPYYERQGIEMGYFTESEIKDMDKTAAQYLVSYEDYMRTIYSQKKENSDCLKKNEADALKAIQDCSLENNSPANQIHVEKTNSQNDLEQWLDDILDD</sequence>
<keyword evidence="3" id="KW-1185">Reference proteome</keyword>
<evidence type="ECO:0000313" key="3">
    <source>
        <dbReference type="Proteomes" id="UP001566132"/>
    </source>
</evidence>
<evidence type="ECO:0000313" key="2">
    <source>
        <dbReference type="EMBL" id="KAL1506592.1"/>
    </source>
</evidence>
<organism evidence="2 3">
    <name type="scientific">Hypothenemus hampei</name>
    <name type="common">Coffee berry borer</name>
    <dbReference type="NCBI Taxonomy" id="57062"/>
    <lineage>
        <taxon>Eukaryota</taxon>
        <taxon>Metazoa</taxon>
        <taxon>Ecdysozoa</taxon>
        <taxon>Arthropoda</taxon>
        <taxon>Hexapoda</taxon>
        <taxon>Insecta</taxon>
        <taxon>Pterygota</taxon>
        <taxon>Neoptera</taxon>
        <taxon>Endopterygota</taxon>
        <taxon>Coleoptera</taxon>
        <taxon>Polyphaga</taxon>
        <taxon>Cucujiformia</taxon>
        <taxon>Curculionidae</taxon>
        <taxon>Scolytinae</taxon>
        <taxon>Hypothenemus</taxon>
    </lineage>
</organism>